<reference evidence="1 2" key="1">
    <citation type="submission" date="2019-08" db="EMBL/GenBank/DDBJ databases">
        <title>Tsukamurella conjunctivitidis sp. nov., Tsukamurella assacharolytica sp. nov. and Tsukamurella sputae sp. nov. isolated from patients with conjunctivitis, bacteraemia (lymphoma) and respiratory infection (sputum) in Hong Kong.</title>
        <authorList>
            <person name="Fok K.M.N."/>
            <person name="Fong J.Y.H."/>
        </authorList>
    </citation>
    <scope>NUCLEOTIDE SEQUENCE [LARGE SCALE GENOMIC DNA]</scope>
    <source>
        <strain evidence="1 2">HKU70</strain>
    </source>
</reference>
<accession>A0A5C5RI77</accession>
<proteinExistence type="predicted"/>
<protein>
    <recommendedName>
        <fullName evidence="3">Winged helix-turn-helix domain-containing protein</fullName>
    </recommendedName>
</protein>
<evidence type="ECO:0000313" key="2">
    <source>
        <dbReference type="Proteomes" id="UP000319792"/>
    </source>
</evidence>
<organism evidence="1 2">
    <name type="scientific">Tsukamurella sputi</name>
    <dbReference type="NCBI Taxonomy" id="2591848"/>
    <lineage>
        <taxon>Bacteria</taxon>
        <taxon>Bacillati</taxon>
        <taxon>Actinomycetota</taxon>
        <taxon>Actinomycetes</taxon>
        <taxon>Mycobacteriales</taxon>
        <taxon>Tsukamurellaceae</taxon>
        <taxon>Tsukamurella</taxon>
    </lineage>
</organism>
<evidence type="ECO:0000313" key="1">
    <source>
        <dbReference type="EMBL" id="TWS21815.1"/>
    </source>
</evidence>
<dbReference type="Proteomes" id="UP000319792">
    <property type="component" value="Unassembled WGS sequence"/>
</dbReference>
<gene>
    <name evidence="1" type="ORF">FK268_22505</name>
</gene>
<evidence type="ECO:0008006" key="3">
    <source>
        <dbReference type="Google" id="ProtNLM"/>
    </source>
</evidence>
<dbReference type="OrthoDB" id="9885025at2"/>
<keyword evidence="2" id="KW-1185">Reference proteome</keyword>
<comment type="caution">
    <text evidence="1">The sequence shown here is derived from an EMBL/GenBank/DDBJ whole genome shotgun (WGS) entry which is preliminary data.</text>
</comment>
<name>A0A5C5RI77_9ACTN</name>
<sequence>MTERRDHCRELIPLIAIRPEHLDVLAAQLGISEITTATALGWLRMRNLVVHTDFGYIATPAGIAWHQNEGLTR</sequence>
<dbReference type="AlphaFoldDB" id="A0A5C5RI77"/>
<dbReference type="EMBL" id="VIGV01000015">
    <property type="protein sequence ID" value="TWS21815.1"/>
    <property type="molecule type" value="Genomic_DNA"/>
</dbReference>
<dbReference type="RefSeq" id="WP_146437690.1">
    <property type="nucleotide sequence ID" value="NZ_VIGV01000015.1"/>
</dbReference>